<keyword evidence="5" id="KW-1133">Transmembrane helix</keyword>
<dbReference type="InterPro" id="IPR036400">
    <property type="entry name" value="Cyt_B5-like_heme/steroid_sf"/>
</dbReference>
<keyword evidence="5" id="KW-0472">Membrane</keyword>
<comment type="similarity">
    <text evidence="4 5">Belongs to the cytochrome b5 family.</text>
</comment>
<dbReference type="EMBL" id="BEYU01000125">
    <property type="protein sequence ID" value="GBG32565.1"/>
    <property type="molecule type" value="Genomic_DNA"/>
</dbReference>
<proteinExistence type="inferred from homology"/>
<feature type="compositionally biased region" description="Low complexity" evidence="6">
    <location>
        <begin position="9"/>
        <end position="22"/>
    </location>
</feature>
<keyword evidence="5" id="KW-0812">Transmembrane</keyword>
<dbReference type="Pfam" id="PF00173">
    <property type="entry name" value="Cyt-b5"/>
    <property type="match status" value="1"/>
</dbReference>
<name>A0A2R5GPM1_9STRA</name>
<evidence type="ECO:0000313" key="9">
    <source>
        <dbReference type="Proteomes" id="UP000241890"/>
    </source>
</evidence>
<organism evidence="8 9">
    <name type="scientific">Hondaea fermentalgiana</name>
    <dbReference type="NCBI Taxonomy" id="2315210"/>
    <lineage>
        <taxon>Eukaryota</taxon>
        <taxon>Sar</taxon>
        <taxon>Stramenopiles</taxon>
        <taxon>Bigyra</taxon>
        <taxon>Labyrinthulomycetes</taxon>
        <taxon>Thraustochytrida</taxon>
        <taxon>Thraustochytriidae</taxon>
        <taxon>Hondaea</taxon>
    </lineage>
</organism>
<dbReference type="SUPFAM" id="SSF55856">
    <property type="entry name" value="Cytochrome b5-like heme/steroid binding domain"/>
    <property type="match status" value="1"/>
</dbReference>
<evidence type="ECO:0000256" key="2">
    <source>
        <dbReference type="ARBA" id="ARBA00022723"/>
    </source>
</evidence>
<keyword evidence="9" id="KW-1185">Reference proteome</keyword>
<dbReference type="PANTHER" id="PTHR19359">
    <property type="entry name" value="CYTOCHROME B5"/>
    <property type="match status" value="1"/>
</dbReference>
<evidence type="ECO:0000313" key="8">
    <source>
        <dbReference type="EMBL" id="GBG32565.1"/>
    </source>
</evidence>
<dbReference type="GO" id="GO:0016020">
    <property type="term" value="C:membrane"/>
    <property type="evidence" value="ECO:0007669"/>
    <property type="project" value="TreeGrafter"/>
</dbReference>
<reference evidence="8 9" key="1">
    <citation type="submission" date="2017-12" db="EMBL/GenBank/DDBJ databases">
        <title>Sequencing, de novo assembly and annotation of complete genome of a new Thraustochytrid species, strain FCC1311.</title>
        <authorList>
            <person name="Sedici K."/>
            <person name="Godart F."/>
            <person name="Aiese Cigliano R."/>
            <person name="Sanseverino W."/>
            <person name="Barakat M."/>
            <person name="Ortet P."/>
            <person name="Marechal E."/>
            <person name="Cagnac O."/>
            <person name="Amato A."/>
        </authorList>
    </citation>
    <scope>NUCLEOTIDE SEQUENCE [LARGE SCALE GENOMIC DNA]</scope>
</reference>
<keyword evidence="1 5" id="KW-0349">Heme</keyword>
<dbReference type="GO" id="GO:0020037">
    <property type="term" value="F:heme binding"/>
    <property type="evidence" value="ECO:0007669"/>
    <property type="project" value="UniProtKB-UniRule"/>
</dbReference>
<sequence>MSNTEDSKAAATSADPAAEPAKSAPADDGVKVFTRGEVAGHTNEENDLMIIIMGKVYKVDKYLEEHPGGPEIIADCAGQDATEEFLDTGHSAEAQETLKKYFVGNVEGGDTSSSSATTKSGSEGPSMTMMIAVLAILFAIFAAVKLQA</sequence>
<dbReference type="OrthoDB" id="260519at2759"/>
<dbReference type="SMART" id="SM01117">
    <property type="entry name" value="Cyt-b5"/>
    <property type="match status" value="1"/>
</dbReference>
<dbReference type="PANTHER" id="PTHR19359:SF14">
    <property type="entry name" value="CYTOCHROME B5 A"/>
    <property type="match status" value="1"/>
</dbReference>
<dbReference type="Proteomes" id="UP000241890">
    <property type="component" value="Unassembled WGS sequence"/>
</dbReference>
<dbReference type="FunCoup" id="A0A2R5GPM1">
    <property type="interactions" value="181"/>
</dbReference>
<protein>
    <submittedName>
        <fullName evidence="8">Cytochrome b5</fullName>
    </submittedName>
</protein>
<comment type="caution">
    <text evidence="8">The sequence shown here is derived from an EMBL/GenBank/DDBJ whole genome shotgun (WGS) entry which is preliminary data.</text>
</comment>
<dbReference type="PRINTS" id="PR00363">
    <property type="entry name" value="CYTOCHROMEB5"/>
</dbReference>
<feature type="region of interest" description="Disordered" evidence="6">
    <location>
        <begin position="1"/>
        <end position="29"/>
    </location>
</feature>
<feature type="transmembrane region" description="Helical" evidence="5">
    <location>
        <begin position="127"/>
        <end position="146"/>
    </location>
</feature>
<evidence type="ECO:0000256" key="3">
    <source>
        <dbReference type="ARBA" id="ARBA00023004"/>
    </source>
</evidence>
<dbReference type="Gene3D" id="3.10.120.10">
    <property type="entry name" value="Cytochrome b5-like heme/steroid binding domain"/>
    <property type="match status" value="1"/>
</dbReference>
<keyword evidence="3 5" id="KW-0408">Iron</keyword>
<accession>A0A2R5GPM1</accession>
<dbReference type="InterPro" id="IPR001199">
    <property type="entry name" value="Cyt_B5-like_heme/steroid-bd"/>
</dbReference>
<feature type="domain" description="Cytochrome b5 heme-binding" evidence="7">
    <location>
        <begin position="30"/>
        <end position="107"/>
    </location>
</feature>
<evidence type="ECO:0000256" key="4">
    <source>
        <dbReference type="ARBA" id="ARBA00038168"/>
    </source>
</evidence>
<dbReference type="InParanoid" id="A0A2R5GPM1"/>
<keyword evidence="2 5" id="KW-0479">Metal-binding</keyword>
<dbReference type="PROSITE" id="PS00191">
    <property type="entry name" value="CYTOCHROME_B5_1"/>
    <property type="match status" value="1"/>
</dbReference>
<evidence type="ECO:0000256" key="1">
    <source>
        <dbReference type="ARBA" id="ARBA00022617"/>
    </source>
</evidence>
<evidence type="ECO:0000259" key="7">
    <source>
        <dbReference type="PROSITE" id="PS50255"/>
    </source>
</evidence>
<evidence type="ECO:0000256" key="5">
    <source>
        <dbReference type="RuleBase" id="RU362121"/>
    </source>
</evidence>
<dbReference type="AlphaFoldDB" id="A0A2R5GPM1"/>
<dbReference type="GO" id="GO:0046872">
    <property type="term" value="F:metal ion binding"/>
    <property type="evidence" value="ECO:0007669"/>
    <property type="project" value="UniProtKB-UniRule"/>
</dbReference>
<gene>
    <name evidence="8" type="ORF">FCC1311_087892</name>
</gene>
<evidence type="ECO:0000256" key="6">
    <source>
        <dbReference type="SAM" id="MobiDB-lite"/>
    </source>
</evidence>
<dbReference type="InterPro" id="IPR018506">
    <property type="entry name" value="Cyt_B5_heme-BS"/>
</dbReference>
<dbReference type="InterPro" id="IPR050668">
    <property type="entry name" value="Cytochrome_b5"/>
</dbReference>
<dbReference type="PROSITE" id="PS50255">
    <property type="entry name" value="CYTOCHROME_B5_2"/>
    <property type="match status" value="1"/>
</dbReference>